<dbReference type="Proteomes" id="UP001151518">
    <property type="component" value="Unassembled WGS sequence"/>
</dbReference>
<dbReference type="SUPFAM" id="SSF57903">
    <property type="entry name" value="FYVE/PHD zinc finger"/>
    <property type="match status" value="1"/>
</dbReference>
<dbReference type="GO" id="GO:0034967">
    <property type="term" value="C:Set3 complex"/>
    <property type="evidence" value="ECO:0007669"/>
    <property type="project" value="TreeGrafter"/>
</dbReference>
<feature type="compositionally biased region" description="Polar residues" evidence="5">
    <location>
        <begin position="863"/>
        <end position="876"/>
    </location>
</feature>
<feature type="compositionally biased region" description="Low complexity" evidence="5">
    <location>
        <begin position="133"/>
        <end position="149"/>
    </location>
</feature>
<dbReference type="InterPro" id="IPR019786">
    <property type="entry name" value="Zinc_finger_PHD-type_CS"/>
</dbReference>
<dbReference type="GO" id="GO:0070210">
    <property type="term" value="C:Rpd3L-Expanded complex"/>
    <property type="evidence" value="ECO:0007669"/>
    <property type="project" value="TreeGrafter"/>
</dbReference>
<reference evidence="7" key="1">
    <citation type="submission" date="2022-07" db="EMBL/GenBank/DDBJ databases">
        <title>Phylogenomic reconstructions and comparative analyses of Kickxellomycotina fungi.</title>
        <authorList>
            <person name="Reynolds N.K."/>
            <person name="Stajich J.E."/>
            <person name="Barry K."/>
            <person name="Grigoriev I.V."/>
            <person name="Crous P."/>
            <person name="Smith M.E."/>
        </authorList>
    </citation>
    <scope>NUCLEOTIDE SEQUENCE</scope>
    <source>
        <strain evidence="7">NRRL 3115</strain>
    </source>
</reference>
<keyword evidence="1" id="KW-0479">Metal-binding</keyword>
<feature type="region of interest" description="Disordered" evidence="5">
    <location>
        <begin position="728"/>
        <end position="758"/>
    </location>
</feature>
<dbReference type="InterPro" id="IPR001965">
    <property type="entry name" value="Znf_PHD"/>
</dbReference>
<feature type="compositionally biased region" description="Low complexity" evidence="5">
    <location>
        <begin position="672"/>
        <end position="689"/>
    </location>
</feature>
<feature type="region of interest" description="Disordered" evidence="5">
    <location>
        <begin position="91"/>
        <end position="155"/>
    </location>
</feature>
<evidence type="ECO:0000256" key="2">
    <source>
        <dbReference type="ARBA" id="ARBA00022771"/>
    </source>
</evidence>
<name>A0A9W8GCI7_9FUNG</name>
<dbReference type="Gene3D" id="2.170.270.10">
    <property type="entry name" value="SET domain"/>
    <property type="match status" value="1"/>
</dbReference>
<keyword evidence="4" id="KW-0156">Chromatin regulator</keyword>
<dbReference type="InterPro" id="IPR013083">
    <property type="entry name" value="Znf_RING/FYVE/PHD"/>
</dbReference>
<gene>
    <name evidence="7" type="primary">SET3</name>
    <name evidence="7" type="ORF">GGI25_001526</name>
</gene>
<dbReference type="EMBL" id="JANBTW010000012">
    <property type="protein sequence ID" value="KAJ2679391.1"/>
    <property type="molecule type" value="Genomic_DNA"/>
</dbReference>
<feature type="compositionally biased region" description="Gly residues" evidence="5">
    <location>
        <begin position="1309"/>
        <end position="1322"/>
    </location>
</feature>
<dbReference type="GO" id="GO:0006355">
    <property type="term" value="P:regulation of DNA-templated transcription"/>
    <property type="evidence" value="ECO:0007669"/>
    <property type="project" value="TreeGrafter"/>
</dbReference>
<feature type="compositionally biased region" description="Polar residues" evidence="5">
    <location>
        <begin position="505"/>
        <end position="514"/>
    </location>
</feature>
<feature type="compositionally biased region" description="Polar residues" evidence="5">
    <location>
        <begin position="903"/>
        <end position="920"/>
    </location>
</feature>
<dbReference type="SMART" id="SM00317">
    <property type="entry name" value="SET"/>
    <property type="match status" value="1"/>
</dbReference>
<dbReference type="Gene3D" id="3.30.40.10">
    <property type="entry name" value="Zinc/RING finger domain, C3HC4 (zinc finger)"/>
    <property type="match status" value="1"/>
</dbReference>
<feature type="compositionally biased region" description="Basic and acidic residues" evidence="5">
    <location>
        <begin position="877"/>
        <end position="900"/>
    </location>
</feature>
<feature type="region of interest" description="Disordered" evidence="5">
    <location>
        <begin position="1082"/>
        <end position="1345"/>
    </location>
</feature>
<keyword evidence="3" id="KW-0862">Zinc</keyword>
<feature type="compositionally biased region" description="Polar residues" evidence="5">
    <location>
        <begin position="247"/>
        <end position="264"/>
    </location>
</feature>
<feature type="compositionally biased region" description="Basic residues" evidence="5">
    <location>
        <begin position="1195"/>
        <end position="1204"/>
    </location>
</feature>
<organism evidence="7 8">
    <name type="scientific">Coemansia spiralis</name>
    <dbReference type="NCBI Taxonomy" id="417178"/>
    <lineage>
        <taxon>Eukaryota</taxon>
        <taxon>Fungi</taxon>
        <taxon>Fungi incertae sedis</taxon>
        <taxon>Zoopagomycota</taxon>
        <taxon>Kickxellomycotina</taxon>
        <taxon>Kickxellomycetes</taxon>
        <taxon>Kickxellales</taxon>
        <taxon>Kickxellaceae</taxon>
        <taxon>Coemansia</taxon>
    </lineage>
</organism>
<feature type="compositionally biased region" description="Basic and acidic residues" evidence="5">
    <location>
        <begin position="110"/>
        <end position="127"/>
    </location>
</feature>
<evidence type="ECO:0000313" key="8">
    <source>
        <dbReference type="Proteomes" id="UP001151518"/>
    </source>
</evidence>
<dbReference type="InterPro" id="IPR001214">
    <property type="entry name" value="SET_dom"/>
</dbReference>
<sequence>MLPANIANTQDLGGGDSTPDEDQGVIRCICVIDDDDGFTIQCENCLVWQHAVCVGVDQDNVPDEYLCEKCNPRKLDIKRAVEYQRRRLETEYRSTKETRKRPKHTSAKPKKGDDQNDRKKRVSDAKQQRVRSAKPLSASRGSSSPTSLRSVEKGRDNMTLADSAYTSIDRNILAADVQVLFQSVLSQLAEHRNAVSAAVASVTTAPPVSLSGTSAINNSAVNSFTSVVNSDSEKRAPGDSLYGAPMSNGSSNGHSTHPYSTASKDNGESGLPAIVPIAEADINNPAPIYKSLVGKDHGQIGLFARESIEHHRYICEYKGQVLLKAAYKEDPKNYYELLRTTRPYSHFHPEIDICVDARRQGSEARFIRRSCSPSVVLKSMYVTGSPNPHIHLGLFATRSMEPDEELTIGWEWEDGELPAVARMPPTDAEDYLGRPEGRRMSKVWRQAFNGMACACPDESCDVRRLFAMLGVEETVAKTEMSGPIKRRASRPTKLDANSADALDQHPSSPISLQMQPLDDQKHNSGSHSRKVSYSTAATGNENNKAPAGAFHDNDSNGNGPRDKLSIRDNSSNCNYTNGDNAPGDIDNDSNGESREVASPGDFRSQISLKNRRVSGDNPLDIEPVSRTPSRNSNGSDMQSRKRKPSAQTVIAFNNKEALAKSGPMDLESADCSGSNSSGNSKGNGNINSNKKQRSSASSPLSRKALHSFALPLKKLWMSKYLEENAESRVVSKEGENMTIAESPPIHSASTKAADQASRVLDTGQPAVVQEHSNLVDREAPIPSESTAIELGSLLGKTELADQNPDSHLKTEAQTGSAFSAFDRKFVKSEPTDADAPTPPPTINSPPDFEAQQPAAEEYHPDATSASGVNGETNETDAQQKEGGDESEAAEAKTEETEKIGELSQETASNPPKKQRLSLQEYNKRRRVNVPCTSNKDTETKDTSIADTPSAISQEGTILETTVAEAVSLAADPATTKGKVVTLGEYNRRRKASGSGITGNAISAVKEATLSAASPVLLQPEATLASASLTNYSTQIDSVVNGRSATPPLPSAIFSSAEKSAVDGGDIVLRQLSSRSPPLALETSVPLKAAESTGRRSLSSSFSQAPPPPPSFPAQTSSTAALPGTSSTFSVGHTDERPSSGSGYGNGARGQSGMSNGGETHYRSERGGPAGHGVYRPREREKEREKERESGEIPHRRERMRSRSRGRGERDRDRRHNTFSGSGHHYHGSHYSQAPPPGSGPPPPPGPSRSLTPHGGESVRAAQRGYSGSDWRPGSGYSSQRMSPSPSFYGSGSGSRAMSSSPVRQQQSGGSSGATAGGEGYRGGTARRAGGIGAGGGSRGGSPLRK</sequence>
<feature type="compositionally biased region" description="Low complexity" evidence="5">
    <location>
        <begin position="1282"/>
        <end position="1308"/>
    </location>
</feature>
<dbReference type="OrthoDB" id="79252at2759"/>
<dbReference type="PANTHER" id="PTHR46462">
    <property type="entry name" value="UPSET, ISOFORM A"/>
    <property type="match status" value="1"/>
</dbReference>
<evidence type="ECO:0000313" key="7">
    <source>
        <dbReference type="EMBL" id="KAJ2679391.1"/>
    </source>
</evidence>
<dbReference type="PANTHER" id="PTHR46462:SF3">
    <property type="entry name" value="UPSET, ISOFORM A"/>
    <property type="match status" value="1"/>
</dbReference>
<protein>
    <submittedName>
        <fullName evidence="7">SET domain-containing protein 3</fullName>
    </submittedName>
</protein>
<evidence type="ECO:0000256" key="3">
    <source>
        <dbReference type="ARBA" id="ARBA00022833"/>
    </source>
</evidence>
<dbReference type="PROSITE" id="PS01359">
    <property type="entry name" value="ZF_PHD_1"/>
    <property type="match status" value="1"/>
</dbReference>
<evidence type="ECO:0000256" key="4">
    <source>
        <dbReference type="ARBA" id="ARBA00022853"/>
    </source>
</evidence>
<dbReference type="InterPro" id="IPR011011">
    <property type="entry name" value="Znf_FYVE_PHD"/>
</dbReference>
<dbReference type="GO" id="GO:0008270">
    <property type="term" value="F:zinc ion binding"/>
    <property type="evidence" value="ECO:0007669"/>
    <property type="project" value="UniProtKB-KW"/>
</dbReference>
<proteinExistence type="predicted"/>
<accession>A0A9W8GCI7</accession>
<evidence type="ECO:0000256" key="1">
    <source>
        <dbReference type="ARBA" id="ARBA00022723"/>
    </source>
</evidence>
<feature type="compositionally biased region" description="Gly residues" evidence="5">
    <location>
        <begin position="1329"/>
        <end position="1339"/>
    </location>
</feature>
<feature type="compositionally biased region" description="Basic residues" evidence="5">
    <location>
        <begin position="98"/>
        <end position="109"/>
    </location>
</feature>
<dbReference type="InterPro" id="IPR046341">
    <property type="entry name" value="SET_dom_sf"/>
</dbReference>
<feature type="compositionally biased region" description="Polar residues" evidence="5">
    <location>
        <begin position="567"/>
        <end position="579"/>
    </location>
</feature>
<feature type="region of interest" description="Disordered" evidence="5">
    <location>
        <begin position="476"/>
        <end position="701"/>
    </location>
</feature>
<dbReference type="CDD" id="cd15550">
    <property type="entry name" value="PHD_MLL5"/>
    <property type="match status" value="1"/>
</dbReference>
<feature type="compositionally biased region" description="Basic and acidic residues" evidence="5">
    <location>
        <begin position="1175"/>
        <end position="1194"/>
    </location>
</feature>
<feature type="compositionally biased region" description="Polar residues" evidence="5">
    <location>
        <begin position="626"/>
        <end position="637"/>
    </location>
</feature>
<feature type="compositionally biased region" description="Pro residues" evidence="5">
    <location>
        <begin position="1233"/>
        <end position="1246"/>
    </location>
</feature>
<feature type="domain" description="SET" evidence="6">
    <location>
        <begin position="284"/>
        <end position="411"/>
    </location>
</feature>
<feature type="compositionally biased region" description="Basic and acidic residues" evidence="5">
    <location>
        <begin position="1205"/>
        <end position="1215"/>
    </location>
</feature>
<comment type="caution">
    <text evidence="7">The sequence shown here is derived from an EMBL/GenBank/DDBJ whole genome shotgun (WGS) entry which is preliminary data.</text>
</comment>
<evidence type="ECO:0000259" key="6">
    <source>
        <dbReference type="PROSITE" id="PS50280"/>
    </source>
</evidence>
<feature type="region of interest" description="Disordered" evidence="5">
    <location>
        <begin position="828"/>
        <end position="952"/>
    </location>
</feature>
<keyword evidence="2" id="KW-0863">Zinc-finger</keyword>
<dbReference type="Pfam" id="PF20826">
    <property type="entry name" value="PHD_5"/>
    <property type="match status" value="1"/>
</dbReference>
<evidence type="ECO:0000256" key="5">
    <source>
        <dbReference type="SAM" id="MobiDB-lite"/>
    </source>
</evidence>
<dbReference type="GO" id="GO:0006325">
    <property type="term" value="P:chromatin organization"/>
    <property type="evidence" value="ECO:0007669"/>
    <property type="project" value="UniProtKB-KW"/>
</dbReference>
<feature type="region of interest" description="Disordered" evidence="5">
    <location>
        <begin position="228"/>
        <end position="266"/>
    </location>
</feature>
<dbReference type="Pfam" id="PF00856">
    <property type="entry name" value="SET"/>
    <property type="match status" value="1"/>
</dbReference>
<dbReference type="SUPFAM" id="SSF82199">
    <property type="entry name" value="SET domain"/>
    <property type="match status" value="1"/>
</dbReference>
<dbReference type="PROSITE" id="PS50280">
    <property type="entry name" value="SET"/>
    <property type="match status" value="1"/>
</dbReference>
<dbReference type="SMART" id="SM00249">
    <property type="entry name" value="PHD"/>
    <property type="match status" value="1"/>
</dbReference>
<feature type="compositionally biased region" description="Polar residues" evidence="5">
    <location>
        <begin position="523"/>
        <end position="543"/>
    </location>
</feature>